<dbReference type="Gene3D" id="4.10.410.20">
    <property type="match status" value="1"/>
</dbReference>
<evidence type="ECO:0000256" key="3">
    <source>
        <dbReference type="SAM" id="Phobius"/>
    </source>
</evidence>
<dbReference type="AlphaFoldDB" id="A0A6J8BEP4"/>
<dbReference type="Proteomes" id="UP000507470">
    <property type="component" value="Unassembled WGS sequence"/>
</dbReference>
<accession>A0A6J8BEP4</accession>
<sequence length="402" mass="46215">MDETRRRVEKNRTEYIRRADHFQHITVWNQFYKGGYCYCFNPDEQDTGDKHDEFQEKCLSSCSTCREDYVFIYKFNVAESCLGRCKQRYDNGDHCICNTACENHNGCCKDYDDFCSEDENCKWKALQCEGGETSEDSLLVIKSSSNECSDLVSFYFRNGSSAQKRIPTVKSQESNFTTPMKPDKITPPIGSSPQKNSRGSNFTTPLKPDQITPPIGVIVGIVSSIVAIGVVIFVVIVCLRRRHVNYDCKDFAVNEKVMGFWKPEKKWYSATVLEKTKPWLQSHICRRQNSKSLKSTESTKKDIKMISDKGIDFPTLVLQTKRKDASPQIVVTVENSDVVITWIYLFKLQAASEECERQGSFIKWYSDSLCDSPGRQPKHWTSGTRHDETFVMRKACKKFESQ</sequence>
<dbReference type="SUPFAM" id="SSF90188">
    <property type="entry name" value="Somatomedin B domain"/>
    <property type="match status" value="1"/>
</dbReference>
<evidence type="ECO:0000256" key="1">
    <source>
        <dbReference type="ARBA" id="ARBA00023157"/>
    </source>
</evidence>
<protein>
    <recommendedName>
        <fullName evidence="4">SMB domain-containing protein</fullName>
    </recommendedName>
</protein>
<dbReference type="SMART" id="SM00201">
    <property type="entry name" value="SO"/>
    <property type="match status" value="1"/>
</dbReference>
<keyword evidence="3" id="KW-0472">Membrane</keyword>
<feature type="compositionally biased region" description="Polar residues" evidence="2">
    <location>
        <begin position="189"/>
        <end position="204"/>
    </location>
</feature>
<organism evidence="5 6">
    <name type="scientific">Mytilus coruscus</name>
    <name type="common">Sea mussel</name>
    <dbReference type="NCBI Taxonomy" id="42192"/>
    <lineage>
        <taxon>Eukaryota</taxon>
        <taxon>Metazoa</taxon>
        <taxon>Spiralia</taxon>
        <taxon>Lophotrochozoa</taxon>
        <taxon>Mollusca</taxon>
        <taxon>Bivalvia</taxon>
        <taxon>Autobranchia</taxon>
        <taxon>Pteriomorphia</taxon>
        <taxon>Mytilida</taxon>
        <taxon>Mytiloidea</taxon>
        <taxon>Mytilidae</taxon>
        <taxon>Mytilinae</taxon>
        <taxon>Mytilus</taxon>
    </lineage>
</organism>
<keyword evidence="3" id="KW-1133">Transmembrane helix</keyword>
<dbReference type="PROSITE" id="PS50958">
    <property type="entry name" value="SMB_2"/>
    <property type="match status" value="1"/>
</dbReference>
<dbReference type="InterPro" id="IPR036024">
    <property type="entry name" value="Somatomedin_B-like_dom_sf"/>
</dbReference>
<gene>
    <name evidence="5" type="ORF">MCOR_17050</name>
</gene>
<keyword evidence="3" id="KW-0812">Transmembrane</keyword>
<feature type="domain" description="SMB" evidence="4">
    <location>
        <begin position="77"/>
        <end position="119"/>
    </location>
</feature>
<evidence type="ECO:0000313" key="5">
    <source>
        <dbReference type="EMBL" id="CAC5381139.1"/>
    </source>
</evidence>
<proteinExistence type="predicted"/>
<name>A0A6J8BEP4_MYTCO</name>
<evidence type="ECO:0000259" key="4">
    <source>
        <dbReference type="PROSITE" id="PS50958"/>
    </source>
</evidence>
<keyword evidence="6" id="KW-1185">Reference proteome</keyword>
<dbReference type="OrthoDB" id="9898692at2759"/>
<dbReference type="Pfam" id="PF01033">
    <property type="entry name" value="Somatomedin_B"/>
    <property type="match status" value="1"/>
</dbReference>
<keyword evidence="1" id="KW-1015">Disulfide bond</keyword>
<feature type="compositionally biased region" description="Polar residues" evidence="2">
    <location>
        <begin position="167"/>
        <end position="178"/>
    </location>
</feature>
<reference evidence="5 6" key="1">
    <citation type="submission" date="2020-06" db="EMBL/GenBank/DDBJ databases">
        <authorList>
            <person name="Li R."/>
            <person name="Bekaert M."/>
        </authorList>
    </citation>
    <scope>NUCLEOTIDE SEQUENCE [LARGE SCALE GENOMIC DNA]</scope>
    <source>
        <strain evidence="6">wild</strain>
    </source>
</reference>
<dbReference type="InterPro" id="IPR001212">
    <property type="entry name" value="Somatomedin_B_dom"/>
</dbReference>
<evidence type="ECO:0000256" key="2">
    <source>
        <dbReference type="SAM" id="MobiDB-lite"/>
    </source>
</evidence>
<feature type="region of interest" description="Disordered" evidence="2">
    <location>
        <begin position="167"/>
        <end position="206"/>
    </location>
</feature>
<dbReference type="EMBL" id="CACVKT020003001">
    <property type="protein sequence ID" value="CAC5381139.1"/>
    <property type="molecule type" value="Genomic_DNA"/>
</dbReference>
<evidence type="ECO:0000313" key="6">
    <source>
        <dbReference type="Proteomes" id="UP000507470"/>
    </source>
</evidence>
<feature type="transmembrane region" description="Helical" evidence="3">
    <location>
        <begin position="215"/>
        <end position="239"/>
    </location>
</feature>
<dbReference type="PROSITE" id="PS00524">
    <property type="entry name" value="SMB_1"/>
    <property type="match status" value="1"/>
</dbReference>